<organism evidence="5 6">
    <name type="scientific">Vibrio navarrensis</name>
    <dbReference type="NCBI Taxonomy" id="29495"/>
    <lineage>
        <taxon>Bacteria</taxon>
        <taxon>Pseudomonadati</taxon>
        <taxon>Pseudomonadota</taxon>
        <taxon>Gammaproteobacteria</taxon>
        <taxon>Vibrionales</taxon>
        <taxon>Vibrionaceae</taxon>
        <taxon>Vibrio</taxon>
    </lineage>
</organism>
<evidence type="ECO:0000256" key="3">
    <source>
        <dbReference type="ARBA" id="ARBA00022801"/>
    </source>
</evidence>
<dbReference type="SUPFAM" id="SSF52096">
    <property type="entry name" value="ClpP/crotonase"/>
    <property type="match status" value="1"/>
</dbReference>
<evidence type="ECO:0000313" key="6">
    <source>
        <dbReference type="Proteomes" id="UP000029994"/>
    </source>
</evidence>
<dbReference type="STRING" id="29495.EA26_10260"/>
<dbReference type="Pfam" id="PF16113">
    <property type="entry name" value="ECH_2"/>
    <property type="match status" value="1"/>
</dbReference>
<dbReference type="NCBIfam" id="NF004127">
    <property type="entry name" value="PRK05617.1"/>
    <property type="match status" value="1"/>
</dbReference>
<evidence type="ECO:0000256" key="2">
    <source>
        <dbReference type="ARBA" id="ARBA00011915"/>
    </source>
</evidence>
<accession>A0A099LW40</accession>
<dbReference type="GO" id="GO:0005829">
    <property type="term" value="C:cytosol"/>
    <property type="evidence" value="ECO:0007669"/>
    <property type="project" value="TreeGrafter"/>
</dbReference>
<comment type="caution">
    <text evidence="5">The sequence shown here is derived from an EMBL/GenBank/DDBJ whole genome shotgun (WGS) entry which is preliminary data.</text>
</comment>
<evidence type="ECO:0000256" key="1">
    <source>
        <dbReference type="ARBA" id="ARBA00001709"/>
    </source>
</evidence>
<evidence type="ECO:0000313" key="5">
    <source>
        <dbReference type="EMBL" id="KGK11666.1"/>
    </source>
</evidence>
<proteinExistence type="predicted"/>
<dbReference type="PANTHER" id="PTHR43176">
    <property type="entry name" value="3-HYDROXYISOBUTYRYL-COA HYDROLASE-RELATED"/>
    <property type="match status" value="1"/>
</dbReference>
<dbReference type="GO" id="GO:0006574">
    <property type="term" value="P:L-valine catabolic process"/>
    <property type="evidence" value="ECO:0007669"/>
    <property type="project" value="TreeGrafter"/>
</dbReference>
<sequence>MTGQVIFTERPCSEGECKIAIATLDNTASLNALTYPMLEQLNQQLERWHEDDSIVCVFLEGAGEKAFCAGGDVRAMYQVMESEPKASISRFLTDYFTLEYRCNYLIHTYTKPIIGWGRGIVMGGGMGLFMGTSHKVVTPESRLAMPEISIGLYPDVGATWFLNRLEPGIGLFLGLTGVMVNASDALSIHFADHLLLAKERDGLLEQLQHASWSTAEDHYDVVTELLENLAQQADDQRPVQQLMPHFDAIQQACLQDELQSVVQAVMALPSSPWLDRAKQNLAEGSAISAHICHRQMTHYSELSLAGCFRLELGVSVQCGLLGEFREGVRARLIDKDGQPNWLFNNVADVDSSVIDALFTSLWPDQAHPLVNLGKHGL</sequence>
<dbReference type="eggNOG" id="COG1024">
    <property type="taxonomic scope" value="Bacteria"/>
</dbReference>
<keyword evidence="6" id="KW-1185">Reference proteome</keyword>
<dbReference type="AlphaFoldDB" id="A0A099LW40"/>
<protein>
    <recommendedName>
        <fullName evidence="2">3-hydroxyisobutyryl-CoA hydrolase</fullName>
        <ecNumber evidence="2">3.1.2.4</ecNumber>
    </recommendedName>
</protein>
<dbReference type="GeneID" id="43683560"/>
<dbReference type="EMBL" id="JMCG01000001">
    <property type="protein sequence ID" value="KGK11666.1"/>
    <property type="molecule type" value="Genomic_DNA"/>
</dbReference>
<evidence type="ECO:0000259" key="4">
    <source>
        <dbReference type="Pfam" id="PF16113"/>
    </source>
</evidence>
<dbReference type="GO" id="GO:0003860">
    <property type="term" value="F:3-hydroxyisobutyryl-CoA hydrolase activity"/>
    <property type="evidence" value="ECO:0007669"/>
    <property type="project" value="UniProtKB-EC"/>
</dbReference>
<dbReference type="InterPro" id="IPR045004">
    <property type="entry name" value="ECH_dom"/>
</dbReference>
<feature type="domain" description="Enoyl-CoA hydratase/isomerase" evidence="4">
    <location>
        <begin position="20"/>
        <end position="358"/>
    </location>
</feature>
<dbReference type="RefSeq" id="WP_039427213.1">
    <property type="nucleotide sequence ID" value="NZ_CP061844.1"/>
</dbReference>
<reference evidence="5 6" key="1">
    <citation type="submission" date="2014-04" db="EMBL/GenBank/DDBJ databases">
        <title>Genome sequencing of Vibrio navarrensis strains.</title>
        <authorList>
            <person name="Gladney L.M."/>
            <person name="Katz L.S."/>
            <person name="Marino-Ramirez L."/>
            <person name="Jordan I.K."/>
        </authorList>
    </citation>
    <scope>NUCLEOTIDE SEQUENCE [LARGE SCALE GENOMIC DNA]</scope>
    <source>
        <strain evidence="5 6">ATCC 51183</strain>
    </source>
</reference>
<dbReference type="Proteomes" id="UP000029994">
    <property type="component" value="Unassembled WGS sequence"/>
</dbReference>
<dbReference type="InterPro" id="IPR032259">
    <property type="entry name" value="HIBYL-CoA-H"/>
</dbReference>
<dbReference type="Gene3D" id="3.90.226.10">
    <property type="entry name" value="2-enoyl-CoA Hydratase, Chain A, domain 1"/>
    <property type="match status" value="1"/>
</dbReference>
<comment type="catalytic activity">
    <reaction evidence="1">
        <text>3-hydroxy-2-methylpropanoyl-CoA + H2O = 3-hydroxy-2-methylpropanoate + CoA + H(+)</text>
        <dbReference type="Rhea" id="RHEA:20888"/>
        <dbReference type="ChEBI" id="CHEBI:11805"/>
        <dbReference type="ChEBI" id="CHEBI:15377"/>
        <dbReference type="ChEBI" id="CHEBI:15378"/>
        <dbReference type="ChEBI" id="CHEBI:57287"/>
        <dbReference type="ChEBI" id="CHEBI:57340"/>
        <dbReference type="EC" id="3.1.2.4"/>
    </reaction>
</comment>
<name>A0A099LW40_9VIBR</name>
<dbReference type="CDD" id="cd06558">
    <property type="entry name" value="crotonase-like"/>
    <property type="match status" value="1"/>
</dbReference>
<dbReference type="InterPro" id="IPR029045">
    <property type="entry name" value="ClpP/crotonase-like_dom_sf"/>
</dbReference>
<dbReference type="PANTHER" id="PTHR43176:SF3">
    <property type="entry name" value="3-HYDROXYISOBUTYRYL-COA HYDROLASE, MITOCHONDRIAL"/>
    <property type="match status" value="1"/>
</dbReference>
<keyword evidence="3" id="KW-0378">Hydrolase</keyword>
<gene>
    <name evidence="5" type="ORF">EA26_10260</name>
</gene>
<dbReference type="EC" id="3.1.2.4" evidence="2"/>